<protein>
    <recommendedName>
        <fullName evidence="8">PIN domain-containing protein</fullName>
    </recommendedName>
</protein>
<dbReference type="EMBL" id="MELI01000050">
    <property type="protein sequence ID" value="OFW34196.1"/>
    <property type="molecule type" value="Genomic_DNA"/>
</dbReference>
<gene>
    <name evidence="9" type="ORF">A2074_06330</name>
</gene>
<dbReference type="CDD" id="cd18738">
    <property type="entry name" value="PIN_VapC4-5_FitB-like"/>
    <property type="match status" value="1"/>
</dbReference>
<feature type="domain" description="PIN" evidence="8">
    <location>
        <begin position="3"/>
        <end position="117"/>
    </location>
</feature>
<sequence>MYTLDTNAIIYYLKDDLDAMIALHPIFSDSDLIYLSAISELELFSFSHITAKEAKQIENILSTLKIISVDSEVARLAGSLRREFRLKTADSAVAATALKTNSTLITRNISDFQKVKKLKLLEL</sequence>
<dbReference type="Pfam" id="PF01850">
    <property type="entry name" value="PIN"/>
    <property type="match status" value="1"/>
</dbReference>
<dbReference type="GO" id="GO:0004518">
    <property type="term" value="F:nuclease activity"/>
    <property type="evidence" value="ECO:0007669"/>
    <property type="project" value="UniProtKB-KW"/>
</dbReference>
<evidence type="ECO:0000256" key="4">
    <source>
        <dbReference type="ARBA" id="ARBA00022723"/>
    </source>
</evidence>
<evidence type="ECO:0000256" key="3">
    <source>
        <dbReference type="ARBA" id="ARBA00022722"/>
    </source>
</evidence>
<evidence type="ECO:0000256" key="2">
    <source>
        <dbReference type="ARBA" id="ARBA00022649"/>
    </source>
</evidence>
<comment type="caution">
    <text evidence="9">The sequence shown here is derived from an EMBL/GenBank/DDBJ whole genome shotgun (WGS) entry which is preliminary data.</text>
</comment>
<dbReference type="GO" id="GO:0016787">
    <property type="term" value="F:hydrolase activity"/>
    <property type="evidence" value="ECO:0007669"/>
    <property type="project" value="UniProtKB-KW"/>
</dbReference>
<dbReference type="InterPro" id="IPR002716">
    <property type="entry name" value="PIN_dom"/>
</dbReference>
<dbReference type="PANTHER" id="PTHR33653">
    <property type="entry name" value="RIBONUCLEASE VAPC2"/>
    <property type="match status" value="1"/>
</dbReference>
<accession>A0A1F2USM3</accession>
<dbReference type="Proteomes" id="UP000178086">
    <property type="component" value="Unassembled WGS sequence"/>
</dbReference>
<organism evidence="9 10">
    <name type="scientific">Candidatus Aquicultor primus</name>
    <dbReference type="NCBI Taxonomy" id="1797195"/>
    <lineage>
        <taxon>Bacteria</taxon>
        <taxon>Bacillati</taxon>
        <taxon>Actinomycetota</taxon>
        <taxon>Candidatus Aquicultoria</taxon>
        <taxon>Candidatus Aquicultorales</taxon>
        <taxon>Candidatus Aquicultoraceae</taxon>
        <taxon>Candidatus Aquicultor</taxon>
    </lineage>
</organism>
<reference evidence="9 10" key="1">
    <citation type="journal article" date="2016" name="Nat. Commun.">
        <title>Thousands of microbial genomes shed light on interconnected biogeochemical processes in an aquifer system.</title>
        <authorList>
            <person name="Anantharaman K."/>
            <person name="Brown C.T."/>
            <person name="Hug L.A."/>
            <person name="Sharon I."/>
            <person name="Castelle C.J."/>
            <person name="Probst A.J."/>
            <person name="Thomas B.C."/>
            <person name="Singh A."/>
            <person name="Wilkins M.J."/>
            <person name="Karaoz U."/>
            <person name="Brodie E.L."/>
            <person name="Williams K.H."/>
            <person name="Hubbard S.S."/>
            <person name="Banfield J.F."/>
        </authorList>
    </citation>
    <scope>NUCLEOTIDE SEQUENCE [LARGE SCALE GENOMIC DNA]</scope>
</reference>
<evidence type="ECO:0000256" key="1">
    <source>
        <dbReference type="ARBA" id="ARBA00001946"/>
    </source>
</evidence>
<dbReference type="InterPro" id="IPR050556">
    <property type="entry name" value="Type_II_TA_system_RNase"/>
</dbReference>
<keyword evidence="5" id="KW-0378">Hydrolase</keyword>
<proteinExistence type="inferred from homology"/>
<keyword evidence="4" id="KW-0479">Metal-binding</keyword>
<evidence type="ECO:0000256" key="7">
    <source>
        <dbReference type="ARBA" id="ARBA00038093"/>
    </source>
</evidence>
<evidence type="ECO:0000256" key="5">
    <source>
        <dbReference type="ARBA" id="ARBA00022801"/>
    </source>
</evidence>
<dbReference type="InterPro" id="IPR029060">
    <property type="entry name" value="PIN-like_dom_sf"/>
</dbReference>
<dbReference type="Gene3D" id="3.40.50.1010">
    <property type="entry name" value="5'-nuclease"/>
    <property type="match status" value="1"/>
</dbReference>
<dbReference type="GO" id="GO:0046872">
    <property type="term" value="F:metal ion binding"/>
    <property type="evidence" value="ECO:0007669"/>
    <property type="project" value="UniProtKB-KW"/>
</dbReference>
<comment type="cofactor">
    <cofactor evidence="1">
        <name>Mg(2+)</name>
        <dbReference type="ChEBI" id="CHEBI:18420"/>
    </cofactor>
</comment>
<comment type="similarity">
    <text evidence="7">Belongs to the PINc/VapC protein family.</text>
</comment>
<evidence type="ECO:0000313" key="10">
    <source>
        <dbReference type="Proteomes" id="UP000178086"/>
    </source>
</evidence>
<evidence type="ECO:0000256" key="6">
    <source>
        <dbReference type="ARBA" id="ARBA00022842"/>
    </source>
</evidence>
<dbReference type="SUPFAM" id="SSF88723">
    <property type="entry name" value="PIN domain-like"/>
    <property type="match status" value="1"/>
</dbReference>
<keyword evidence="6" id="KW-0460">Magnesium</keyword>
<dbReference type="PANTHER" id="PTHR33653:SF1">
    <property type="entry name" value="RIBONUCLEASE VAPC2"/>
    <property type="match status" value="1"/>
</dbReference>
<keyword evidence="2" id="KW-1277">Toxin-antitoxin system</keyword>
<dbReference type="AlphaFoldDB" id="A0A1F2USM3"/>
<evidence type="ECO:0000259" key="8">
    <source>
        <dbReference type="Pfam" id="PF01850"/>
    </source>
</evidence>
<name>A0A1F2USM3_9ACTN</name>
<keyword evidence="3" id="KW-0540">Nuclease</keyword>
<evidence type="ECO:0000313" key="9">
    <source>
        <dbReference type="EMBL" id="OFW34196.1"/>
    </source>
</evidence>